<evidence type="ECO:0000256" key="2">
    <source>
        <dbReference type="PROSITE-ProRule" id="PRU00110"/>
    </source>
</evidence>
<gene>
    <name evidence="4" type="ORF">BA896_019280</name>
</gene>
<sequence>MATLIDPDFRARMRALNEKYATRVPALMQAIKQASGRCDSEGPRLEPLTSLHGALHTVAGSAATFGFAALGQECRRIEQQVRAMLNAPAQAVVEWPAVRGQVETLLHWAALDAGATHFSA</sequence>
<dbReference type="InterPro" id="IPR036641">
    <property type="entry name" value="HPT_dom_sf"/>
</dbReference>
<reference evidence="4 5" key="1">
    <citation type="submission" date="2016-10" db="EMBL/GenBank/DDBJ databases">
        <title>Updated version of Genome Assembly of Janthinobacterium lividum ERGS5:01.</title>
        <authorList>
            <person name="Kumar R."/>
            <person name="Acharya V."/>
            <person name="Singh D."/>
        </authorList>
    </citation>
    <scope>NUCLEOTIDE SEQUENCE [LARGE SCALE GENOMIC DNA]</scope>
    <source>
        <strain evidence="4 5">ERGS5:01</strain>
    </source>
</reference>
<keyword evidence="1" id="KW-0902">Two-component regulatory system</keyword>
<dbReference type="InterPro" id="IPR008207">
    <property type="entry name" value="Sig_transdc_His_kin_Hpt_dom"/>
</dbReference>
<evidence type="ECO:0000259" key="3">
    <source>
        <dbReference type="PROSITE" id="PS50894"/>
    </source>
</evidence>
<accession>A0A1E8PKW7</accession>
<dbReference type="GO" id="GO:0004672">
    <property type="term" value="F:protein kinase activity"/>
    <property type="evidence" value="ECO:0007669"/>
    <property type="project" value="UniProtKB-ARBA"/>
</dbReference>
<organism evidence="4 5">
    <name type="scientific">Janthinobacterium lividum</name>
    <dbReference type="NCBI Taxonomy" id="29581"/>
    <lineage>
        <taxon>Bacteria</taxon>
        <taxon>Pseudomonadati</taxon>
        <taxon>Pseudomonadota</taxon>
        <taxon>Betaproteobacteria</taxon>
        <taxon>Burkholderiales</taxon>
        <taxon>Oxalobacteraceae</taxon>
        <taxon>Janthinobacterium</taxon>
    </lineage>
</organism>
<dbReference type="Proteomes" id="UP000092634">
    <property type="component" value="Unassembled WGS sequence"/>
</dbReference>
<dbReference type="SUPFAM" id="SSF47226">
    <property type="entry name" value="Histidine-containing phosphotransfer domain, HPT domain"/>
    <property type="match status" value="1"/>
</dbReference>
<keyword evidence="2" id="KW-0597">Phosphoprotein</keyword>
<dbReference type="PROSITE" id="PS50894">
    <property type="entry name" value="HPT"/>
    <property type="match status" value="1"/>
</dbReference>
<comment type="caution">
    <text evidence="4">The sequence shown here is derived from an EMBL/GenBank/DDBJ whole genome shotgun (WGS) entry which is preliminary data.</text>
</comment>
<evidence type="ECO:0000313" key="4">
    <source>
        <dbReference type="EMBL" id="OFJ46876.1"/>
    </source>
</evidence>
<feature type="domain" description="HPt" evidence="3">
    <location>
        <begin position="9"/>
        <end position="115"/>
    </location>
</feature>
<dbReference type="AlphaFoldDB" id="A0A1E8PKW7"/>
<dbReference type="Gene3D" id="1.20.120.160">
    <property type="entry name" value="HPT domain"/>
    <property type="match status" value="1"/>
</dbReference>
<name>A0A1E8PKW7_9BURK</name>
<evidence type="ECO:0000313" key="5">
    <source>
        <dbReference type="Proteomes" id="UP000092634"/>
    </source>
</evidence>
<protein>
    <recommendedName>
        <fullName evidence="3">HPt domain-containing protein</fullName>
    </recommendedName>
</protein>
<evidence type="ECO:0000256" key="1">
    <source>
        <dbReference type="ARBA" id="ARBA00023012"/>
    </source>
</evidence>
<dbReference type="Pfam" id="PF01627">
    <property type="entry name" value="Hpt"/>
    <property type="match status" value="1"/>
</dbReference>
<proteinExistence type="predicted"/>
<dbReference type="GO" id="GO:0000160">
    <property type="term" value="P:phosphorelay signal transduction system"/>
    <property type="evidence" value="ECO:0007669"/>
    <property type="project" value="UniProtKB-KW"/>
</dbReference>
<feature type="modified residue" description="Phosphohistidine" evidence="2">
    <location>
        <position position="56"/>
    </location>
</feature>
<dbReference type="EMBL" id="MAQB02000010">
    <property type="protein sequence ID" value="OFJ46876.1"/>
    <property type="molecule type" value="Genomic_DNA"/>
</dbReference>